<dbReference type="RefSeq" id="WP_250913912.1">
    <property type="nucleotide sequence ID" value="NZ_JAMXLX010000004.1"/>
</dbReference>
<evidence type="ECO:0000313" key="5">
    <source>
        <dbReference type="EMBL" id="MCO5958083.1"/>
    </source>
</evidence>
<dbReference type="EC" id="3.5.2.9" evidence="5"/>
<dbReference type="EMBL" id="JAMXLX010000004">
    <property type="protein sequence ID" value="MCO5958083.1"/>
    <property type="molecule type" value="Genomic_DNA"/>
</dbReference>
<dbReference type="InterPro" id="IPR029000">
    <property type="entry name" value="Cyclophilin-like_dom_sf"/>
</dbReference>
<dbReference type="InterPro" id="IPR003833">
    <property type="entry name" value="CT_C_D"/>
</dbReference>
<dbReference type="Gene3D" id="3.30.1360.40">
    <property type="match status" value="1"/>
</dbReference>
<dbReference type="SMART" id="SM00796">
    <property type="entry name" value="AHS1"/>
    <property type="match status" value="1"/>
</dbReference>
<evidence type="ECO:0000256" key="3">
    <source>
        <dbReference type="ARBA" id="ARBA00022840"/>
    </source>
</evidence>
<keyword evidence="2 5" id="KW-0378">Hydrolase</keyword>
<dbReference type="InterPro" id="IPR010016">
    <property type="entry name" value="PxpB"/>
</dbReference>
<dbReference type="PANTHER" id="PTHR34698">
    <property type="entry name" value="5-OXOPROLINASE SUBUNIT B"/>
    <property type="match status" value="1"/>
</dbReference>
<organism evidence="5 6">
    <name type="scientific">Ciceribacter sichuanensis</name>
    <dbReference type="NCBI Taxonomy" id="2949647"/>
    <lineage>
        <taxon>Bacteria</taxon>
        <taxon>Pseudomonadati</taxon>
        <taxon>Pseudomonadota</taxon>
        <taxon>Alphaproteobacteria</taxon>
        <taxon>Hyphomicrobiales</taxon>
        <taxon>Rhizobiaceae</taxon>
        <taxon>Ciceribacter</taxon>
    </lineage>
</organism>
<feature type="domain" description="Carboxyltransferase" evidence="4">
    <location>
        <begin position="12"/>
        <end position="211"/>
    </location>
</feature>
<dbReference type="Pfam" id="PF02682">
    <property type="entry name" value="CT_C_D"/>
    <property type="match status" value="1"/>
</dbReference>
<dbReference type="AlphaFoldDB" id="A0AAJ1BZU9"/>
<evidence type="ECO:0000313" key="6">
    <source>
        <dbReference type="Proteomes" id="UP001155380"/>
    </source>
</evidence>
<evidence type="ECO:0000259" key="4">
    <source>
        <dbReference type="SMART" id="SM00796"/>
    </source>
</evidence>
<dbReference type="GO" id="GO:0005524">
    <property type="term" value="F:ATP binding"/>
    <property type="evidence" value="ECO:0007669"/>
    <property type="project" value="UniProtKB-KW"/>
</dbReference>
<evidence type="ECO:0000256" key="2">
    <source>
        <dbReference type="ARBA" id="ARBA00022801"/>
    </source>
</evidence>
<evidence type="ECO:0000256" key="1">
    <source>
        <dbReference type="ARBA" id="ARBA00022741"/>
    </source>
</evidence>
<comment type="caution">
    <text evidence="5">The sequence shown here is derived from an EMBL/GenBank/DDBJ whole genome shotgun (WGS) entry which is preliminary data.</text>
</comment>
<dbReference type="GO" id="GO:0017168">
    <property type="term" value="F:5-oxoprolinase (ATP-hydrolyzing) activity"/>
    <property type="evidence" value="ECO:0007669"/>
    <property type="project" value="UniProtKB-EC"/>
</dbReference>
<accession>A0AAJ1BZU9</accession>
<keyword evidence="1" id="KW-0547">Nucleotide-binding</keyword>
<dbReference type="SUPFAM" id="SSF50891">
    <property type="entry name" value="Cyclophilin-like"/>
    <property type="match status" value="1"/>
</dbReference>
<gene>
    <name evidence="5" type="primary">pxpB</name>
    <name evidence="5" type="ORF">NBH21_14985</name>
</gene>
<dbReference type="Proteomes" id="UP001155380">
    <property type="component" value="Unassembled WGS sequence"/>
</dbReference>
<dbReference type="NCBIfam" id="TIGR00370">
    <property type="entry name" value="5-oxoprolinase subunit PxpB"/>
    <property type="match status" value="1"/>
</dbReference>
<reference evidence="5" key="1">
    <citation type="submission" date="2022-06" db="EMBL/GenBank/DDBJ databases">
        <authorList>
            <person name="Sun Q."/>
        </authorList>
    </citation>
    <scope>NUCLEOTIDE SEQUENCE</scope>
    <source>
        <strain evidence="5">S101</strain>
    </source>
</reference>
<sequence length="226" mass="23672">MTVSISGDGGNPRVSAEGAGALLLDVADAVFDQSRQERIWTLAEALKGLVGVLETAPGMNNLMVVFDPLRLDPDVLQAKLLAGWEKAEAGHSRARLVEISVVYGGPGGGDLAEVAEAKGMTPWALVELHAAPVYSVAAVGAMPGFVYLSGLDPKLAIPRRAVPRMGVPEGSVIIGGAQAGIMPLTAPSGWHILGHTDFHLFDASREQPAALRSGDKIRFVPREILA</sequence>
<proteinExistence type="predicted"/>
<name>A0AAJ1BZU9_9HYPH</name>
<dbReference type="Gene3D" id="2.40.100.10">
    <property type="entry name" value="Cyclophilin-like"/>
    <property type="match status" value="1"/>
</dbReference>
<keyword evidence="3" id="KW-0067">ATP-binding</keyword>
<dbReference type="SUPFAM" id="SSF160467">
    <property type="entry name" value="PH0987 N-terminal domain-like"/>
    <property type="match status" value="1"/>
</dbReference>
<dbReference type="PANTHER" id="PTHR34698:SF2">
    <property type="entry name" value="5-OXOPROLINASE SUBUNIT B"/>
    <property type="match status" value="1"/>
</dbReference>
<protein>
    <submittedName>
        <fullName evidence="5">5-oxoprolinase subunit PxpB</fullName>
        <ecNumber evidence="5">3.5.2.9</ecNumber>
    </submittedName>
</protein>